<feature type="transmembrane region" description="Helical" evidence="5">
    <location>
        <begin position="556"/>
        <end position="576"/>
    </location>
</feature>
<evidence type="ECO:0000256" key="4">
    <source>
        <dbReference type="ARBA" id="ARBA00023088"/>
    </source>
</evidence>
<reference evidence="10" key="1">
    <citation type="submission" date="2023-04" db="EMBL/GenBank/DDBJ databases">
        <title>Four porcine-derived lactic acid bacteria strains analyses and their evaluation as potential probiotics based on genomics.</title>
        <authorList>
            <person name="Niu D."/>
        </authorList>
    </citation>
    <scope>NUCLEOTIDE SEQUENCE</scope>
    <source>
        <strain evidence="10">ZSB1</strain>
    </source>
</reference>
<evidence type="ECO:0000256" key="1">
    <source>
        <dbReference type="ARBA" id="ARBA00022512"/>
    </source>
</evidence>
<sequence length="585" mass="63820">MSKKIKGLFMSLLLLASVLVPSLGSLGTVKADEVNTNPDSVPNEVNITVHKRVFDDKLPGLTQNTGEEMPNFGGNALPNIGFTVYDITDKYLAELNGGKEAQEATDALVKYYTENGTSDEDAVVKEQQLTNANGDTTFENIATKINKDGQDLFRTLLILETKSPTGITQKAAPIVLTLPVYGSKNTALENIHIYPKNTESTNGEDFASGKLTKELKDDTLHHHQNWTGLGVNNDIVLSPRIGRLLHYQVTYDVPATTIFDTNNGIELIDDPGQGLVLPEKVVKGTDGKVIDTIVDVINSNQATVDNVTVTSKVNVNIPEDAIEYETGADGGNSKFTLTLKGEQYANLAGERLTIDYYAFLGMRNASLDNPVDNKVEVTANTTRGPETSTTDQANAALLRTTATLIKHAEKPLAVGGINFKKVDAQSNKALEGAEFVVYDKEYNYVQINRAESTATGQRYDLKYVETASEATVFRSNEDGQLVMVDKDGNPMTDKTGLIYLPYTNQYQLIETKAPEGYVKGEAINFTIQRNSYNDTLNNPTLIKNAKKGILPSTGGMGIYLFLALGLALMGGAYVWFKKARKNENV</sequence>
<dbReference type="Pfam" id="PF00746">
    <property type="entry name" value="Gram_pos_anchor"/>
    <property type="match status" value="1"/>
</dbReference>
<evidence type="ECO:0000259" key="9">
    <source>
        <dbReference type="Pfam" id="PF17802"/>
    </source>
</evidence>
<organism evidence="10 11">
    <name type="scientific">Ligilactobacillus animalis</name>
    <dbReference type="NCBI Taxonomy" id="1605"/>
    <lineage>
        <taxon>Bacteria</taxon>
        <taxon>Bacillati</taxon>
        <taxon>Bacillota</taxon>
        <taxon>Bacilli</taxon>
        <taxon>Lactobacillales</taxon>
        <taxon>Lactobacillaceae</taxon>
        <taxon>Ligilactobacillus</taxon>
    </lineage>
</organism>
<feature type="domain" description="Gram-positive pilin subunit D1 N-terminal" evidence="8">
    <location>
        <begin position="43"/>
        <end position="198"/>
    </location>
</feature>
<dbReference type="Pfam" id="PF16555">
    <property type="entry name" value="GramPos_pilinD1"/>
    <property type="match status" value="1"/>
</dbReference>
<proteinExistence type="predicted"/>
<keyword evidence="5" id="KW-1133">Transmembrane helix</keyword>
<dbReference type="Pfam" id="PF17802">
    <property type="entry name" value="SpaA"/>
    <property type="match status" value="2"/>
</dbReference>
<dbReference type="InterPro" id="IPR032364">
    <property type="entry name" value="GramPos_pilinD1_N"/>
</dbReference>
<protein>
    <submittedName>
        <fullName evidence="10">SpaH/EbpB family LPXTG-anchored major pilin</fullName>
    </submittedName>
</protein>
<keyword evidence="4" id="KW-0572">Peptidoglycan-anchor</keyword>
<evidence type="ECO:0000256" key="2">
    <source>
        <dbReference type="ARBA" id="ARBA00022525"/>
    </source>
</evidence>
<dbReference type="NCBIfam" id="NF033902">
    <property type="entry name" value="iso_D2_wall_anc"/>
    <property type="match status" value="1"/>
</dbReference>
<evidence type="ECO:0000256" key="3">
    <source>
        <dbReference type="ARBA" id="ARBA00022729"/>
    </source>
</evidence>
<dbReference type="InterPro" id="IPR041033">
    <property type="entry name" value="SpaA_PFL_dom_1"/>
</dbReference>
<name>A0AAJ6FL73_9LACO</name>
<dbReference type="NCBIfam" id="TIGR01167">
    <property type="entry name" value="LPXTG_anchor"/>
    <property type="match status" value="1"/>
</dbReference>
<evidence type="ECO:0000259" key="8">
    <source>
        <dbReference type="Pfam" id="PF16555"/>
    </source>
</evidence>
<dbReference type="InterPro" id="IPR048052">
    <property type="entry name" value="FM1-like"/>
</dbReference>
<feature type="domain" description="SpaA-like prealbumin fold" evidence="9">
    <location>
        <begin position="479"/>
        <end position="533"/>
    </location>
</feature>
<evidence type="ECO:0000256" key="6">
    <source>
        <dbReference type="SAM" id="SignalP"/>
    </source>
</evidence>
<evidence type="ECO:0000313" key="11">
    <source>
        <dbReference type="Proteomes" id="UP001238155"/>
    </source>
</evidence>
<accession>A0AAJ6FL73</accession>
<feature type="domain" description="Gram-positive cocci surface proteins LPxTG" evidence="7">
    <location>
        <begin position="543"/>
        <end position="584"/>
    </location>
</feature>
<dbReference type="RefSeq" id="WP_216547843.1">
    <property type="nucleotide sequence ID" value="NZ_CP123751.1"/>
</dbReference>
<gene>
    <name evidence="10" type="ORF">QFF56_06200</name>
</gene>
<evidence type="ECO:0000259" key="7">
    <source>
        <dbReference type="Pfam" id="PF00746"/>
    </source>
</evidence>
<feature type="signal peptide" evidence="6">
    <location>
        <begin position="1"/>
        <end position="31"/>
    </location>
</feature>
<feature type="domain" description="SpaA-like prealbumin fold" evidence="9">
    <location>
        <begin position="416"/>
        <end position="459"/>
    </location>
</feature>
<dbReference type="Proteomes" id="UP001238155">
    <property type="component" value="Chromosome"/>
</dbReference>
<keyword evidence="2" id="KW-0964">Secreted</keyword>
<feature type="chain" id="PRO_5042593936" evidence="6">
    <location>
        <begin position="32"/>
        <end position="585"/>
    </location>
</feature>
<keyword evidence="3 6" id="KW-0732">Signal</keyword>
<keyword evidence="1" id="KW-0134">Cell wall</keyword>
<dbReference type="InterPro" id="IPR019931">
    <property type="entry name" value="LPXTG_anchor"/>
</dbReference>
<evidence type="ECO:0000313" key="10">
    <source>
        <dbReference type="EMBL" id="WHQ79554.1"/>
    </source>
</evidence>
<keyword evidence="5" id="KW-0812">Transmembrane</keyword>
<dbReference type="AlphaFoldDB" id="A0AAJ6FL73"/>
<evidence type="ECO:0000256" key="5">
    <source>
        <dbReference type="SAM" id="Phobius"/>
    </source>
</evidence>
<keyword evidence="5" id="KW-0472">Membrane</keyword>
<dbReference type="EMBL" id="CP123751">
    <property type="protein sequence ID" value="WHQ79554.1"/>
    <property type="molecule type" value="Genomic_DNA"/>
</dbReference>